<evidence type="ECO:0000256" key="2">
    <source>
        <dbReference type="ARBA" id="ARBA00022679"/>
    </source>
</evidence>
<evidence type="ECO:0000256" key="7">
    <source>
        <dbReference type="RuleBase" id="RU000304"/>
    </source>
</evidence>
<keyword evidence="3 6" id="KW-0547">Nucleotide-binding</keyword>
<gene>
    <name evidence="9" type="primary">CAMKK2</name>
</gene>
<dbReference type="PANTHER" id="PTHR43895">
    <property type="entry name" value="CALCIUM/CALMODULIN-DEPENDENT PROTEIN KINASE KINASE-RELATED"/>
    <property type="match status" value="1"/>
</dbReference>
<dbReference type="InterPro" id="IPR000719">
    <property type="entry name" value="Prot_kinase_dom"/>
</dbReference>
<dbReference type="SMART" id="SM00220">
    <property type="entry name" value="S_TKc"/>
    <property type="match status" value="1"/>
</dbReference>
<dbReference type="GO" id="GO:0007165">
    <property type="term" value="P:signal transduction"/>
    <property type="evidence" value="ECO:0007669"/>
    <property type="project" value="TreeGrafter"/>
</dbReference>
<dbReference type="SUPFAM" id="SSF56112">
    <property type="entry name" value="Protein kinase-like (PK-like)"/>
    <property type="match status" value="1"/>
</dbReference>
<evidence type="ECO:0000256" key="3">
    <source>
        <dbReference type="ARBA" id="ARBA00022741"/>
    </source>
</evidence>
<evidence type="ECO:0000313" key="9">
    <source>
        <dbReference type="EMBL" id="CDG67881.1"/>
    </source>
</evidence>
<dbReference type="AlphaFoldDB" id="T2M740"/>
<keyword evidence="2" id="KW-0808">Transferase</keyword>
<dbReference type="InterPro" id="IPR017441">
    <property type="entry name" value="Protein_kinase_ATP_BS"/>
</dbReference>
<dbReference type="KEGG" id="hmg:100215402"/>
<dbReference type="PANTHER" id="PTHR43895:SF164">
    <property type="entry name" value="CALCIUM_CALMODULIN-DEPENDENT PROTEIN KINASE KINASE"/>
    <property type="match status" value="1"/>
</dbReference>
<comment type="similarity">
    <text evidence="7">Belongs to the protein kinase superfamily.</text>
</comment>
<dbReference type="OrthoDB" id="68483at2759"/>
<dbReference type="Pfam" id="PF00069">
    <property type="entry name" value="Pkinase"/>
    <property type="match status" value="1"/>
</dbReference>
<dbReference type="EMBL" id="HAAD01001649">
    <property type="protein sequence ID" value="CDG67881.1"/>
    <property type="molecule type" value="mRNA"/>
</dbReference>
<evidence type="ECO:0000259" key="8">
    <source>
        <dbReference type="PROSITE" id="PS50011"/>
    </source>
</evidence>
<dbReference type="InterPro" id="IPR008271">
    <property type="entry name" value="Ser/Thr_kinase_AS"/>
</dbReference>
<dbReference type="OMA" id="MIRNKPK"/>
<proteinExistence type="evidence at transcript level"/>
<name>T2M740_HYDVU</name>
<dbReference type="PROSITE" id="PS00107">
    <property type="entry name" value="PROTEIN_KINASE_ATP"/>
    <property type="match status" value="1"/>
</dbReference>
<evidence type="ECO:0000256" key="6">
    <source>
        <dbReference type="PROSITE-ProRule" id="PRU10141"/>
    </source>
</evidence>
<dbReference type="GeneID" id="100215402"/>
<feature type="binding site" evidence="6">
    <location>
        <position position="170"/>
    </location>
    <ligand>
        <name>ATP</name>
        <dbReference type="ChEBI" id="CHEBI:30616"/>
    </ligand>
</feature>
<protein>
    <submittedName>
        <fullName evidence="9">Calcium/calmodulin-dependent protein kinase kinase 2</fullName>
    </submittedName>
</protein>
<sequence>MGSVLACGKNSQVSVESHKTSNAMIKRRTTISPLNEMKDNCYTEKDAINHELKLSNEDHFDSNVVKPISRVSCSHGDLQMKSSVGTANLLCDSKIPLTRKEVQESKRSYSKENLKVSKRKKRIPTRENAIHVLEADQVNCYQLMEEIGRGSFGSVFKCLCHKDNCFYAMKIISKKRLMRKNGLMARNPRATKNNPLAPLNREIAILKKMDHPNVVKLIEVIEDTQVDNVYMVFELIKNGVVMEVPSESVIAEEKARQYFRDLVLGIEYLHYSKIIHRDIKPSNLLLDESDHIKIADFGVSDMFEGEDDSLNKYAGSPAFQAPEVLDHRFRDKYSGKAADVWSMGITLYCFLYGQCPFFSADLSVLVQLIKTESVEFPNEPILSPQVHDLISRMLSKEPNERISILEIKTHPWVTEGDTSPLPSTLDHCSVIEVTDDEVRNSIKVISKLSSLVLAKNILKGKSFVGNARLKT</sequence>
<evidence type="ECO:0000256" key="1">
    <source>
        <dbReference type="ARBA" id="ARBA00022527"/>
    </source>
</evidence>
<dbReference type="InterPro" id="IPR011009">
    <property type="entry name" value="Kinase-like_dom_sf"/>
</dbReference>
<feature type="domain" description="Protein kinase" evidence="8">
    <location>
        <begin position="141"/>
        <end position="413"/>
    </location>
</feature>
<dbReference type="GO" id="GO:0004674">
    <property type="term" value="F:protein serine/threonine kinase activity"/>
    <property type="evidence" value="ECO:0007669"/>
    <property type="project" value="UniProtKB-KW"/>
</dbReference>
<dbReference type="GO" id="GO:0005524">
    <property type="term" value="F:ATP binding"/>
    <property type="evidence" value="ECO:0007669"/>
    <property type="project" value="UniProtKB-UniRule"/>
</dbReference>
<dbReference type="PROSITE" id="PS00108">
    <property type="entry name" value="PROTEIN_KINASE_ST"/>
    <property type="match status" value="1"/>
</dbReference>
<reference evidence="9" key="1">
    <citation type="journal article" date="2013" name="Genome Biol. Evol.">
        <title>Punctuated emergences of genetic and phenotypic innovations in eumetazoan, bilaterian, euteleostome, and hominidae ancestors.</title>
        <authorList>
            <person name="Wenger Y."/>
            <person name="Galliot B."/>
        </authorList>
    </citation>
    <scope>NUCLEOTIDE SEQUENCE</scope>
    <source>
        <tissue evidence="9">Whole animals</tissue>
    </source>
</reference>
<keyword evidence="4 9" id="KW-0418">Kinase</keyword>
<dbReference type="PROSITE" id="PS50011">
    <property type="entry name" value="PROTEIN_KINASE_DOM"/>
    <property type="match status" value="1"/>
</dbReference>
<dbReference type="FunFam" id="1.10.510.10:FF:000571">
    <property type="entry name" value="Maternal embryonic leucine zipper kinase"/>
    <property type="match status" value="1"/>
</dbReference>
<organism evidence="9">
    <name type="scientific">Hydra vulgaris</name>
    <name type="common">Hydra</name>
    <name type="synonym">Hydra attenuata</name>
    <dbReference type="NCBI Taxonomy" id="6087"/>
    <lineage>
        <taxon>Eukaryota</taxon>
        <taxon>Metazoa</taxon>
        <taxon>Cnidaria</taxon>
        <taxon>Hydrozoa</taxon>
        <taxon>Hydroidolina</taxon>
        <taxon>Anthoathecata</taxon>
        <taxon>Aplanulata</taxon>
        <taxon>Hydridae</taxon>
        <taxon>Hydra</taxon>
    </lineage>
</organism>
<evidence type="ECO:0000256" key="4">
    <source>
        <dbReference type="ARBA" id="ARBA00022777"/>
    </source>
</evidence>
<keyword evidence="5 6" id="KW-0067">ATP-binding</keyword>
<keyword evidence="1 7" id="KW-0723">Serine/threonine-protein kinase</keyword>
<dbReference type="Gene3D" id="1.10.510.10">
    <property type="entry name" value="Transferase(Phosphotransferase) domain 1"/>
    <property type="match status" value="1"/>
</dbReference>
<evidence type="ECO:0000256" key="5">
    <source>
        <dbReference type="ARBA" id="ARBA00022840"/>
    </source>
</evidence>
<accession>T2M740</accession>